<accession>A0A0P8XZC2</accession>
<gene>
    <name evidence="1" type="primary">Dana\GF26825</name>
    <name evidence="1" type="ORF">GF26825</name>
</gene>
<dbReference type="STRING" id="7217.A0A0P8XZC2"/>
<dbReference type="GeneID" id="26514234"/>
<protein>
    <submittedName>
        <fullName evidence="1">Uncharacterized protein</fullName>
    </submittedName>
</protein>
<reference evidence="1 2" key="1">
    <citation type="journal article" date="2007" name="Nature">
        <title>Evolution of genes and genomes on the Drosophila phylogeny.</title>
        <authorList>
            <consortium name="Drosophila 12 Genomes Consortium"/>
            <person name="Clark A.G."/>
            <person name="Eisen M.B."/>
            <person name="Smith D.R."/>
            <person name="Bergman C.M."/>
            <person name="Oliver B."/>
            <person name="Markow T.A."/>
            <person name="Kaufman T.C."/>
            <person name="Kellis M."/>
            <person name="Gelbart W."/>
            <person name="Iyer V.N."/>
            <person name="Pollard D.A."/>
            <person name="Sackton T.B."/>
            <person name="Larracuente A.M."/>
            <person name="Singh N.D."/>
            <person name="Abad J.P."/>
            <person name="Abt D.N."/>
            <person name="Adryan B."/>
            <person name="Aguade M."/>
            <person name="Akashi H."/>
            <person name="Anderson W.W."/>
            <person name="Aquadro C.F."/>
            <person name="Ardell D.H."/>
            <person name="Arguello R."/>
            <person name="Artieri C.G."/>
            <person name="Barbash D.A."/>
            <person name="Barker D."/>
            <person name="Barsanti P."/>
            <person name="Batterham P."/>
            <person name="Batzoglou S."/>
            <person name="Begun D."/>
            <person name="Bhutkar A."/>
            <person name="Blanco E."/>
            <person name="Bosak S.A."/>
            <person name="Bradley R.K."/>
            <person name="Brand A.D."/>
            <person name="Brent M.R."/>
            <person name="Brooks A.N."/>
            <person name="Brown R.H."/>
            <person name="Butlin R.K."/>
            <person name="Caggese C."/>
            <person name="Calvi B.R."/>
            <person name="Bernardo de Carvalho A."/>
            <person name="Caspi A."/>
            <person name="Castrezana S."/>
            <person name="Celniker S.E."/>
            <person name="Chang J.L."/>
            <person name="Chapple C."/>
            <person name="Chatterji S."/>
            <person name="Chinwalla A."/>
            <person name="Civetta A."/>
            <person name="Clifton S.W."/>
            <person name="Comeron J.M."/>
            <person name="Costello J.C."/>
            <person name="Coyne J.A."/>
            <person name="Daub J."/>
            <person name="David R.G."/>
            <person name="Delcher A.L."/>
            <person name="Delehaunty K."/>
            <person name="Do C.B."/>
            <person name="Ebling H."/>
            <person name="Edwards K."/>
            <person name="Eickbush T."/>
            <person name="Evans J.D."/>
            <person name="Filipski A."/>
            <person name="Findeiss S."/>
            <person name="Freyhult E."/>
            <person name="Fulton L."/>
            <person name="Fulton R."/>
            <person name="Garcia A.C."/>
            <person name="Gardiner A."/>
            <person name="Garfield D.A."/>
            <person name="Garvin B.E."/>
            <person name="Gibson G."/>
            <person name="Gilbert D."/>
            <person name="Gnerre S."/>
            <person name="Godfrey J."/>
            <person name="Good R."/>
            <person name="Gotea V."/>
            <person name="Gravely B."/>
            <person name="Greenberg A.J."/>
            <person name="Griffiths-Jones S."/>
            <person name="Gross S."/>
            <person name="Guigo R."/>
            <person name="Gustafson E.A."/>
            <person name="Haerty W."/>
            <person name="Hahn M.W."/>
            <person name="Halligan D.L."/>
            <person name="Halpern A.L."/>
            <person name="Halter G.M."/>
            <person name="Han M.V."/>
            <person name="Heger A."/>
            <person name="Hillier L."/>
            <person name="Hinrichs A.S."/>
            <person name="Holmes I."/>
            <person name="Hoskins R.A."/>
            <person name="Hubisz M.J."/>
            <person name="Hultmark D."/>
            <person name="Huntley M.A."/>
            <person name="Jaffe D.B."/>
            <person name="Jagadeeshan S."/>
            <person name="Jeck W.R."/>
            <person name="Johnson J."/>
            <person name="Jones C.D."/>
            <person name="Jordan W.C."/>
            <person name="Karpen G.H."/>
            <person name="Kataoka E."/>
            <person name="Keightley P.D."/>
            <person name="Kheradpour P."/>
            <person name="Kirkness E.F."/>
            <person name="Koerich L.B."/>
            <person name="Kristiansen K."/>
            <person name="Kudrna D."/>
            <person name="Kulathinal R.J."/>
            <person name="Kumar S."/>
            <person name="Kwok R."/>
            <person name="Lander E."/>
            <person name="Langley C.H."/>
            <person name="Lapoint R."/>
            <person name="Lazzaro B.P."/>
            <person name="Lee S.J."/>
            <person name="Levesque L."/>
            <person name="Li R."/>
            <person name="Lin C.F."/>
            <person name="Lin M.F."/>
            <person name="Lindblad-Toh K."/>
            <person name="Llopart A."/>
            <person name="Long M."/>
            <person name="Low L."/>
            <person name="Lozovsky E."/>
            <person name="Lu J."/>
            <person name="Luo M."/>
            <person name="Machado C.A."/>
            <person name="Makalowski W."/>
            <person name="Marzo M."/>
            <person name="Matsuda M."/>
            <person name="Matzkin L."/>
            <person name="McAllister B."/>
            <person name="McBride C.S."/>
            <person name="McKernan B."/>
            <person name="McKernan K."/>
            <person name="Mendez-Lago M."/>
            <person name="Minx P."/>
            <person name="Mollenhauer M.U."/>
            <person name="Montooth K."/>
            <person name="Mount S.M."/>
            <person name="Mu X."/>
            <person name="Myers E."/>
            <person name="Negre B."/>
            <person name="Newfeld S."/>
            <person name="Nielsen R."/>
            <person name="Noor M.A."/>
            <person name="O'Grady P."/>
            <person name="Pachter L."/>
            <person name="Papaceit M."/>
            <person name="Parisi M.J."/>
            <person name="Parisi M."/>
            <person name="Parts L."/>
            <person name="Pedersen J.S."/>
            <person name="Pesole G."/>
            <person name="Phillippy A.M."/>
            <person name="Ponting C.P."/>
            <person name="Pop M."/>
            <person name="Porcelli D."/>
            <person name="Powell J.R."/>
            <person name="Prohaska S."/>
            <person name="Pruitt K."/>
            <person name="Puig M."/>
            <person name="Quesneville H."/>
            <person name="Ram K.R."/>
            <person name="Rand D."/>
            <person name="Rasmussen M.D."/>
            <person name="Reed L.K."/>
            <person name="Reenan R."/>
            <person name="Reily A."/>
            <person name="Remington K.A."/>
            <person name="Rieger T.T."/>
            <person name="Ritchie M.G."/>
            <person name="Robin C."/>
            <person name="Rogers Y.H."/>
            <person name="Rohde C."/>
            <person name="Rozas J."/>
            <person name="Rubenfield M.J."/>
            <person name="Ruiz A."/>
            <person name="Russo S."/>
            <person name="Salzberg S.L."/>
            <person name="Sanchez-Gracia A."/>
            <person name="Saranga D.J."/>
            <person name="Sato H."/>
            <person name="Schaeffer S.W."/>
            <person name="Schatz M.C."/>
            <person name="Schlenke T."/>
            <person name="Schwartz R."/>
            <person name="Segarra C."/>
            <person name="Singh R.S."/>
            <person name="Sirot L."/>
            <person name="Sirota M."/>
            <person name="Sisneros N.B."/>
            <person name="Smith C.D."/>
            <person name="Smith T.F."/>
            <person name="Spieth J."/>
            <person name="Stage D.E."/>
            <person name="Stark A."/>
            <person name="Stephan W."/>
            <person name="Strausberg R.L."/>
            <person name="Strempel S."/>
            <person name="Sturgill D."/>
            <person name="Sutton G."/>
            <person name="Sutton G.G."/>
            <person name="Tao W."/>
            <person name="Teichmann S."/>
            <person name="Tobari Y.N."/>
            <person name="Tomimura Y."/>
            <person name="Tsolas J.M."/>
            <person name="Valente V.L."/>
            <person name="Venter E."/>
            <person name="Venter J.C."/>
            <person name="Vicario S."/>
            <person name="Vieira F.G."/>
            <person name="Vilella A.J."/>
            <person name="Villasante A."/>
            <person name="Walenz B."/>
            <person name="Wang J."/>
            <person name="Wasserman M."/>
            <person name="Watts T."/>
            <person name="Wilson D."/>
            <person name="Wilson R.K."/>
            <person name="Wing R.A."/>
            <person name="Wolfner M.F."/>
            <person name="Wong A."/>
            <person name="Wong G.K."/>
            <person name="Wu C.I."/>
            <person name="Wu G."/>
            <person name="Yamamoto D."/>
            <person name="Yang H.P."/>
            <person name="Yang S.P."/>
            <person name="Yorke J.A."/>
            <person name="Yoshida K."/>
            <person name="Zdobnov E."/>
            <person name="Zhang P."/>
            <person name="Zhang Y."/>
            <person name="Zimin A.V."/>
            <person name="Baldwin J."/>
            <person name="Abdouelleil A."/>
            <person name="Abdulkadir J."/>
            <person name="Abebe A."/>
            <person name="Abera B."/>
            <person name="Abreu J."/>
            <person name="Acer S.C."/>
            <person name="Aftuck L."/>
            <person name="Alexander A."/>
            <person name="An P."/>
            <person name="Anderson E."/>
            <person name="Anderson S."/>
            <person name="Arachi H."/>
            <person name="Azer M."/>
            <person name="Bachantsang P."/>
            <person name="Barry A."/>
            <person name="Bayul T."/>
            <person name="Berlin A."/>
            <person name="Bessette D."/>
            <person name="Bloom T."/>
            <person name="Blye J."/>
            <person name="Boguslavskiy L."/>
            <person name="Bonnet C."/>
            <person name="Boukhgalter B."/>
            <person name="Bourzgui I."/>
            <person name="Brown A."/>
            <person name="Cahill P."/>
            <person name="Channer S."/>
            <person name="Cheshatsang Y."/>
            <person name="Chuda L."/>
            <person name="Citroen M."/>
            <person name="Collymore A."/>
            <person name="Cooke P."/>
            <person name="Costello M."/>
            <person name="D'Aco K."/>
            <person name="Daza R."/>
            <person name="De Haan G."/>
            <person name="DeGray S."/>
            <person name="DeMaso C."/>
            <person name="Dhargay N."/>
            <person name="Dooley K."/>
            <person name="Dooley E."/>
            <person name="Doricent M."/>
            <person name="Dorje P."/>
            <person name="Dorjee K."/>
            <person name="Dupes A."/>
            <person name="Elong R."/>
            <person name="Falk J."/>
            <person name="Farina A."/>
            <person name="Faro S."/>
            <person name="Ferguson D."/>
            <person name="Fisher S."/>
            <person name="Foley C.D."/>
            <person name="Franke A."/>
            <person name="Friedrich D."/>
            <person name="Gadbois L."/>
            <person name="Gearin G."/>
            <person name="Gearin C.R."/>
            <person name="Giannoukos G."/>
            <person name="Goode T."/>
            <person name="Graham J."/>
            <person name="Grandbois E."/>
            <person name="Grewal S."/>
            <person name="Gyaltsen K."/>
            <person name="Hafez N."/>
            <person name="Hagos B."/>
            <person name="Hall J."/>
            <person name="Henson C."/>
            <person name="Hollinger A."/>
            <person name="Honan T."/>
            <person name="Huard M.D."/>
            <person name="Hughes L."/>
            <person name="Hurhula B."/>
            <person name="Husby M.E."/>
            <person name="Kamat A."/>
            <person name="Kanga B."/>
            <person name="Kashin S."/>
            <person name="Khazanovich D."/>
            <person name="Kisner P."/>
            <person name="Lance K."/>
            <person name="Lara M."/>
            <person name="Lee W."/>
            <person name="Lennon N."/>
            <person name="Letendre F."/>
            <person name="LeVine R."/>
            <person name="Lipovsky A."/>
            <person name="Liu X."/>
            <person name="Liu J."/>
            <person name="Liu S."/>
            <person name="Lokyitsang T."/>
            <person name="Lokyitsang Y."/>
            <person name="Lubonja R."/>
            <person name="Lui A."/>
            <person name="MacDonald P."/>
            <person name="Magnisalis V."/>
            <person name="Maru K."/>
            <person name="Matthews C."/>
            <person name="McCusker W."/>
            <person name="McDonough S."/>
            <person name="Mehta T."/>
            <person name="Meldrim J."/>
            <person name="Meneus L."/>
            <person name="Mihai O."/>
            <person name="Mihalev A."/>
            <person name="Mihova T."/>
            <person name="Mittelman R."/>
            <person name="Mlenga V."/>
            <person name="Montmayeur A."/>
            <person name="Mulrain L."/>
            <person name="Navidi A."/>
            <person name="Naylor J."/>
            <person name="Negash T."/>
            <person name="Nguyen T."/>
            <person name="Nguyen N."/>
            <person name="Nicol R."/>
            <person name="Norbu C."/>
            <person name="Norbu N."/>
            <person name="Novod N."/>
            <person name="O'Neill B."/>
            <person name="Osman S."/>
            <person name="Markiewicz E."/>
            <person name="Oyono O.L."/>
            <person name="Patti C."/>
            <person name="Phunkhang P."/>
            <person name="Pierre F."/>
            <person name="Priest M."/>
            <person name="Raghuraman S."/>
            <person name="Rege F."/>
            <person name="Reyes R."/>
            <person name="Rise C."/>
            <person name="Rogov P."/>
            <person name="Ross K."/>
            <person name="Ryan E."/>
            <person name="Settipalli S."/>
            <person name="Shea T."/>
            <person name="Sherpa N."/>
            <person name="Shi L."/>
            <person name="Shih D."/>
            <person name="Sparrow T."/>
            <person name="Spaulding J."/>
            <person name="Stalker J."/>
            <person name="Stange-Thomann N."/>
            <person name="Stavropoulos S."/>
            <person name="Stone C."/>
            <person name="Strader C."/>
            <person name="Tesfaye S."/>
            <person name="Thomson T."/>
            <person name="Thoulutsang Y."/>
            <person name="Thoulutsang D."/>
            <person name="Topham K."/>
            <person name="Topping I."/>
            <person name="Tsamla T."/>
            <person name="Vassiliev H."/>
            <person name="Vo A."/>
            <person name="Wangchuk T."/>
            <person name="Wangdi T."/>
            <person name="Weiand M."/>
            <person name="Wilkinson J."/>
            <person name="Wilson A."/>
            <person name="Yadav S."/>
            <person name="Young G."/>
            <person name="Yu Q."/>
            <person name="Zembek L."/>
            <person name="Zhong D."/>
            <person name="Zimmer A."/>
            <person name="Zwirko Z."/>
            <person name="Jaffe D.B."/>
            <person name="Alvarez P."/>
            <person name="Brockman W."/>
            <person name="Butler J."/>
            <person name="Chin C."/>
            <person name="Gnerre S."/>
            <person name="Grabherr M."/>
            <person name="Kleber M."/>
            <person name="Mauceli E."/>
            <person name="MacCallum I."/>
        </authorList>
    </citation>
    <scope>NUCLEOTIDE SEQUENCE [LARGE SCALE GENOMIC DNA]</scope>
    <source>
        <strain evidence="2">Tucson 14024-0371.13</strain>
    </source>
</reference>
<proteinExistence type="predicted"/>
<name>A0A0P8XZC2_DROAN</name>
<dbReference type="InParanoid" id="A0A0P8XZC2"/>
<keyword evidence="2" id="KW-1185">Reference proteome</keyword>
<dbReference type="EMBL" id="CH902617">
    <property type="protein sequence ID" value="KPU79930.1"/>
    <property type="molecule type" value="Genomic_DNA"/>
</dbReference>
<dbReference type="OrthoDB" id="7859684at2759"/>
<evidence type="ECO:0000313" key="1">
    <source>
        <dbReference type="EMBL" id="KPU79930.1"/>
    </source>
</evidence>
<organism evidence="1 2">
    <name type="scientific">Drosophila ananassae</name>
    <name type="common">Fruit fly</name>
    <dbReference type="NCBI Taxonomy" id="7217"/>
    <lineage>
        <taxon>Eukaryota</taxon>
        <taxon>Metazoa</taxon>
        <taxon>Ecdysozoa</taxon>
        <taxon>Arthropoda</taxon>
        <taxon>Hexapoda</taxon>
        <taxon>Insecta</taxon>
        <taxon>Pterygota</taxon>
        <taxon>Neoptera</taxon>
        <taxon>Endopterygota</taxon>
        <taxon>Diptera</taxon>
        <taxon>Brachycera</taxon>
        <taxon>Muscomorpha</taxon>
        <taxon>Ephydroidea</taxon>
        <taxon>Drosophilidae</taxon>
        <taxon>Drosophila</taxon>
        <taxon>Sophophora</taxon>
    </lineage>
</organism>
<sequence>MFLKVVILDSDVFTTFEELRALESVSVKHINLLKKINSTYYKRPGNSANNTEFDKYFKMVLNALNLTSHDVDRIIDAYVDFKIYNKFRLDLEKMVEDRLKVVNRTLKIQIMLPECRAFYTKMQWQLMKSFIQSNVMKMEAIYTINENCEELENITLPTEAPKITKPIKKSEVFATELRNVLFKYNLRPWGKKQYPEFDEQIWKVFMATLKGNEGQKRLALNKFLKYDEDREKFDKALSVKIGKIKRKLNTGVNTACREEYIEFIKNLTQAMFQTLSEKNRFLAKNVSRKC</sequence>
<evidence type="ECO:0000313" key="2">
    <source>
        <dbReference type="Proteomes" id="UP000007801"/>
    </source>
</evidence>
<dbReference type="AlphaFoldDB" id="A0A0P8XZC2"/>
<dbReference type="Proteomes" id="UP000007801">
    <property type="component" value="Unassembled WGS sequence"/>
</dbReference>
<dbReference type="KEGG" id="dan:26514234"/>